<organism evidence="2 3">
    <name type="scientific">Arcticibacter svalbardensis MN12-7</name>
    <dbReference type="NCBI Taxonomy" id="1150600"/>
    <lineage>
        <taxon>Bacteria</taxon>
        <taxon>Pseudomonadati</taxon>
        <taxon>Bacteroidota</taxon>
        <taxon>Sphingobacteriia</taxon>
        <taxon>Sphingobacteriales</taxon>
        <taxon>Sphingobacteriaceae</taxon>
        <taxon>Arcticibacter</taxon>
    </lineage>
</organism>
<dbReference type="PANTHER" id="PTHR32309:SF31">
    <property type="entry name" value="CAPSULAR EXOPOLYSACCHARIDE FAMILY"/>
    <property type="match status" value="1"/>
</dbReference>
<evidence type="ECO:0000313" key="2">
    <source>
        <dbReference type="EMBL" id="EOR94020.1"/>
    </source>
</evidence>
<keyword evidence="1" id="KW-0472">Membrane</keyword>
<proteinExistence type="predicted"/>
<sequence>MKAENTNRETIASDEVSLKDLILKIRRAGRYLLSKWVTVFVFGVFGGILGFTYAWIKKPIYTATTTFVLEEDKSGSSALGSLAGLASIAGVDLGGGGGGIFQGDNILELYKSRTMIEKTLLTEIDFNGKKQLLVDWYIEFNKLRKVWDKKPGLKELQFSSLDDSNPNLKSSRLKDSILGVVVKDINKNYLTVAKPDKKLSIINVEVNAPDEVFAKAFNDQIVKNVNDFYVQTKTKKSISNIKILQHKTDSVLRVMNGAIYSGVAIADATPNLNITRQVQRMAPIQRSQFSAETNKAILSELVKNLEMSKMALMKETPLIQVLDQPIFPLEKTELGLLKGIVLGALLFGFLGAMFVFLKKIFSVV</sequence>
<keyword evidence="3" id="KW-1185">Reference proteome</keyword>
<comment type="caution">
    <text evidence="2">The sequence shown here is derived from an EMBL/GenBank/DDBJ whole genome shotgun (WGS) entry which is preliminary data.</text>
</comment>
<name>R9GR38_9SPHI</name>
<dbReference type="eggNOG" id="COG3206">
    <property type="taxonomic scope" value="Bacteria"/>
</dbReference>
<dbReference type="OrthoDB" id="745212at2"/>
<evidence type="ECO:0000256" key="1">
    <source>
        <dbReference type="SAM" id="Phobius"/>
    </source>
</evidence>
<dbReference type="RefSeq" id="WP_016196085.1">
    <property type="nucleotide sequence ID" value="NZ_AQPN01000100.1"/>
</dbReference>
<reference evidence="2 3" key="1">
    <citation type="journal article" date="2013" name="Genome Announc.">
        <title>Draft Genome Sequence of Arcticibacter svalbardensis Strain MN12-7T, a Member of the Family Sphingobacteriaceae Isolated from an Arctic Soil Sample.</title>
        <authorList>
            <person name="Shivaji S."/>
            <person name="Ara S."/>
            <person name="Prasad S."/>
            <person name="Manasa B.P."/>
            <person name="Begum Z."/>
            <person name="Singh A."/>
            <person name="Kumar Pinnaka A."/>
        </authorList>
    </citation>
    <scope>NUCLEOTIDE SEQUENCE [LARGE SCALE GENOMIC DNA]</scope>
    <source>
        <strain evidence="2 3">MN12-7</strain>
    </source>
</reference>
<dbReference type="PATRIC" id="fig|1150600.3.peg.2826"/>
<accession>R9GR38</accession>
<dbReference type="STRING" id="1150600.ADIARSV_2854"/>
<evidence type="ECO:0000313" key="3">
    <source>
        <dbReference type="Proteomes" id="UP000014174"/>
    </source>
</evidence>
<feature type="transmembrane region" description="Helical" evidence="1">
    <location>
        <begin position="336"/>
        <end position="357"/>
    </location>
</feature>
<keyword evidence="1" id="KW-1133">Transmembrane helix</keyword>
<dbReference type="Proteomes" id="UP000014174">
    <property type="component" value="Unassembled WGS sequence"/>
</dbReference>
<dbReference type="AlphaFoldDB" id="R9GR38"/>
<dbReference type="EMBL" id="AQPN01000100">
    <property type="protein sequence ID" value="EOR94020.1"/>
    <property type="molecule type" value="Genomic_DNA"/>
</dbReference>
<dbReference type="PANTHER" id="PTHR32309">
    <property type="entry name" value="TYROSINE-PROTEIN KINASE"/>
    <property type="match status" value="1"/>
</dbReference>
<gene>
    <name evidence="2" type="ORF">ADIARSV_2854</name>
</gene>
<protein>
    <submittedName>
        <fullName evidence="2">Lipopolysaccharide biosynthesis protein</fullName>
    </submittedName>
</protein>
<keyword evidence="1" id="KW-0812">Transmembrane</keyword>
<feature type="transmembrane region" description="Helical" evidence="1">
    <location>
        <begin position="36"/>
        <end position="56"/>
    </location>
</feature>
<dbReference type="InterPro" id="IPR050445">
    <property type="entry name" value="Bact_polysacc_biosynth/exp"/>
</dbReference>